<dbReference type="Pfam" id="PF07947">
    <property type="entry name" value="YhhN"/>
    <property type="match status" value="1"/>
</dbReference>
<comment type="caution">
    <text evidence="7">The sequence shown here is derived from an EMBL/GenBank/DDBJ whole genome shotgun (WGS) entry which is preliminary data.</text>
</comment>
<dbReference type="EMBL" id="JAATEJ010000016">
    <property type="protein sequence ID" value="NJP45591.1"/>
    <property type="molecule type" value="Genomic_DNA"/>
</dbReference>
<evidence type="ECO:0000313" key="7">
    <source>
        <dbReference type="EMBL" id="NJP45591.1"/>
    </source>
</evidence>
<keyword evidence="8" id="KW-1185">Reference proteome</keyword>
<name>A0ABX0ZQQ5_9ACTN</name>
<evidence type="ECO:0000256" key="4">
    <source>
        <dbReference type="ARBA" id="ARBA00022989"/>
    </source>
</evidence>
<organism evidence="7 8">
    <name type="scientific">Actinacidiphila epipremni</name>
    <dbReference type="NCBI Taxonomy" id="2053013"/>
    <lineage>
        <taxon>Bacteria</taxon>
        <taxon>Bacillati</taxon>
        <taxon>Actinomycetota</taxon>
        <taxon>Actinomycetes</taxon>
        <taxon>Kitasatosporales</taxon>
        <taxon>Streptomycetaceae</taxon>
        <taxon>Actinacidiphila</taxon>
    </lineage>
</organism>
<sequence length="219" mass="22788">MLGAFAALTALHLNAVAEHFDLVREVSKPLLMPLLALWVRHWRGPGLLVAALLCGCGGDLALDIGGTVPFLLGMACFAAGHVCYLRLFVRLGAFRRGSRTAVRLRCAAYGLVWAVLVVLLWPGLDPGMRVPVALYSVLLAAMAAGAYGLGPAARIGGALFLLSDSLIATDLADWPLLPGHDAWVMATYLGGQALLASGVLTAIRAGTAGTSPRPAAARP</sequence>
<comment type="subcellular location">
    <subcellularLocation>
        <location evidence="1">Membrane</location>
        <topology evidence="1">Multi-pass membrane protein</topology>
    </subcellularLocation>
</comment>
<keyword evidence="4 6" id="KW-1133">Transmembrane helix</keyword>
<feature type="transmembrane region" description="Helical" evidence="6">
    <location>
        <begin position="133"/>
        <end position="150"/>
    </location>
</feature>
<evidence type="ECO:0000256" key="3">
    <source>
        <dbReference type="ARBA" id="ARBA00022692"/>
    </source>
</evidence>
<keyword evidence="3 6" id="KW-0812">Transmembrane</keyword>
<reference evidence="7 8" key="1">
    <citation type="submission" date="2020-03" db="EMBL/GenBank/DDBJ databases">
        <title>WGS of actinomycetes isolated from Thailand.</title>
        <authorList>
            <person name="Thawai C."/>
        </authorList>
    </citation>
    <scope>NUCLEOTIDE SEQUENCE [LARGE SCALE GENOMIC DNA]</scope>
    <source>
        <strain evidence="7 8">PRB2-1</strain>
    </source>
</reference>
<protein>
    <submittedName>
        <fullName evidence="7">Lysoplasmalogenase</fullName>
    </submittedName>
</protein>
<proteinExistence type="inferred from homology"/>
<feature type="transmembrane region" description="Helical" evidence="6">
    <location>
        <begin position="70"/>
        <end position="89"/>
    </location>
</feature>
<evidence type="ECO:0000256" key="5">
    <source>
        <dbReference type="ARBA" id="ARBA00023136"/>
    </source>
</evidence>
<dbReference type="InterPro" id="IPR012506">
    <property type="entry name" value="TMEM86B-like"/>
</dbReference>
<evidence type="ECO:0000256" key="2">
    <source>
        <dbReference type="ARBA" id="ARBA00007375"/>
    </source>
</evidence>
<keyword evidence="5 6" id="KW-0472">Membrane</keyword>
<comment type="similarity">
    <text evidence="2">Belongs to the TMEM86 family.</text>
</comment>
<feature type="transmembrane region" description="Helical" evidence="6">
    <location>
        <begin position="101"/>
        <end position="121"/>
    </location>
</feature>
<evidence type="ECO:0000256" key="6">
    <source>
        <dbReference type="SAM" id="Phobius"/>
    </source>
</evidence>
<gene>
    <name evidence="7" type="ORF">HCN08_19605</name>
</gene>
<dbReference type="PANTHER" id="PTHR31885">
    <property type="entry name" value="GH04784P"/>
    <property type="match status" value="1"/>
</dbReference>
<dbReference type="Proteomes" id="UP000734511">
    <property type="component" value="Unassembled WGS sequence"/>
</dbReference>
<evidence type="ECO:0000313" key="8">
    <source>
        <dbReference type="Proteomes" id="UP000734511"/>
    </source>
</evidence>
<evidence type="ECO:0000256" key="1">
    <source>
        <dbReference type="ARBA" id="ARBA00004141"/>
    </source>
</evidence>
<accession>A0ABX0ZQQ5</accession>
<dbReference type="PANTHER" id="PTHR31885:SF6">
    <property type="entry name" value="GH04784P"/>
    <property type="match status" value="1"/>
</dbReference>